<dbReference type="EMBL" id="CP063458">
    <property type="protein sequence ID" value="QOV88547.1"/>
    <property type="molecule type" value="Genomic_DNA"/>
</dbReference>
<reference evidence="1 2" key="1">
    <citation type="submission" date="2020-10" db="EMBL/GenBank/DDBJ databases">
        <title>Wide distribution of Phycisphaera-like planctomycetes from WD2101 soil group in peatlands and genome analysis of the first cultivated representative.</title>
        <authorList>
            <person name="Dedysh S.N."/>
            <person name="Beletsky A.V."/>
            <person name="Ivanova A."/>
            <person name="Kulichevskaya I.S."/>
            <person name="Suzina N.E."/>
            <person name="Philippov D.A."/>
            <person name="Rakitin A.L."/>
            <person name="Mardanov A.V."/>
            <person name="Ravin N.V."/>
        </authorList>
    </citation>
    <scope>NUCLEOTIDE SEQUENCE [LARGE SCALE GENOMIC DNA]</scope>
    <source>
        <strain evidence="1 2">M1803</strain>
    </source>
</reference>
<evidence type="ECO:0000313" key="1">
    <source>
        <dbReference type="EMBL" id="QOV88547.1"/>
    </source>
</evidence>
<name>A0A7M2WSR9_9BACT</name>
<evidence type="ECO:0000313" key="2">
    <source>
        <dbReference type="Proteomes" id="UP000593765"/>
    </source>
</evidence>
<dbReference type="RefSeq" id="WP_206291535.1">
    <property type="nucleotide sequence ID" value="NZ_CP063458.1"/>
</dbReference>
<gene>
    <name evidence="1" type="ORF">IPV69_20220</name>
</gene>
<dbReference type="AlphaFoldDB" id="A0A7M2WSR9"/>
<dbReference type="Proteomes" id="UP000593765">
    <property type="component" value="Chromosome"/>
</dbReference>
<organism evidence="1 2">
    <name type="scientific">Humisphaera borealis</name>
    <dbReference type="NCBI Taxonomy" id="2807512"/>
    <lineage>
        <taxon>Bacteria</taxon>
        <taxon>Pseudomonadati</taxon>
        <taxon>Planctomycetota</taxon>
        <taxon>Phycisphaerae</taxon>
        <taxon>Tepidisphaerales</taxon>
        <taxon>Tepidisphaeraceae</taxon>
        <taxon>Humisphaera</taxon>
    </lineage>
</organism>
<keyword evidence="2" id="KW-1185">Reference proteome</keyword>
<accession>A0A7M2WSR9</accession>
<protein>
    <submittedName>
        <fullName evidence="1">Uncharacterized protein</fullName>
    </submittedName>
</protein>
<proteinExistence type="predicted"/>
<sequence length="229" mass="25928">MPIIDSVGEIVYYWAMEIPFHKDQQAEIMAALGSVVPVLLREAVDEGFHAYKVSRALDPVGHAEYGACSRANMLYDRIASTGRELVRLAADEMPELTSSIHPNKRSTEILLDPYFAFRIKRTKENRKGLTTSVSTKRQNRIKAEFIPAAQMSIDFPGYASPPSEDRLWLTVGFDLDELEEHLTKVAIGVETKKRFLWKQSLLEAEAEIIASFPTILADRINEMRTRRSA</sequence>
<dbReference type="KEGG" id="hbs:IPV69_20220"/>